<dbReference type="Gene3D" id="3.10.20.310">
    <property type="entry name" value="membrane protein fhac"/>
    <property type="match status" value="1"/>
</dbReference>
<dbReference type="InterPro" id="IPR000184">
    <property type="entry name" value="Bac_surfAg_D15"/>
</dbReference>
<dbReference type="InterPro" id="IPR010827">
    <property type="entry name" value="BamA/TamA_POTRA"/>
</dbReference>
<dbReference type="EMBL" id="FNCE01000018">
    <property type="protein sequence ID" value="SDG52451.1"/>
    <property type="molecule type" value="Genomic_DNA"/>
</dbReference>
<gene>
    <name evidence="7" type="ORF">SAMN05216241_11812</name>
</gene>
<dbReference type="Pfam" id="PF01103">
    <property type="entry name" value="Omp85"/>
    <property type="match status" value="1"/>
</dbReference>
<evidence type="ECO:0000256" key="3">
    <source>
        <dbReference type="ARBA" id="ARBA00023136"/>
    </source>
</evidence>
<evidence type="ECO:0000259" key="6">
    <source>
        <dbReference type="Pfam" id="PF07244"/>
    </source>
</evidence>
<feature type="domain" description="Bacterial surface antigen (D15)" evidence="5">
    <location>
        <begin position="314"/>
        <end position="610"/>
    </location>
</feature>
<keyword evidence="4" id="KW-0732">Signal</keyword>
<dbReference type="PANTHER" id="PTHR12815">
    <property type="entry name" value="SORTING AND ASSEMBLY MACHINERY SAMM50 PROTEIN FAMILY MEMBER"/>
    <property type="match status" value="1"/>
</dbReference>
<sequence length="610" mass="66758">MPVCRALLRFAAAIAVATALLPAHAAAQGGDDGEATPDDGEAVAYKVDIKGVPEDDLRELLRGASQLVGLKDDPPATEAGLRRRARDDVDRLRTALQSQSFYGAEVAVSIDTAPDPARVTLEVDTGPVYLLAGAEIIYTEPVSDRVTVPRTGRELGLKMGQRARSAPILAAQRQLLTRLENTGYPLAKVADRDVIVDHERTTLSVEWRIDPGAFVRFGGWELAGLKNVDPDYIRRFRKWQPGEPFDRRLVDKTRKALRETGLFASVRVERGAPVDGRLPLTFKFTESERRSIGFSGSFSTSEGPTVEGFWEHRNLLDRDQDLRLSATGGFIEQSVQARFTQPNFRRMDQDLSLSSEARRQDTEAFEEIAFTGAADVERPLAGPWRISVGTSGELTETEDAQGTRQFFVVGAPLSVARDTREDLLNPTQGSRISLTTQPVVTAVDETQAFLRNEAMGAVYRSVLGDDRLVLAGRARFGSIVAGETDDIPPSKRFFAGGGGSVRGFGFQEIGPLDAGNDPLGGRSLLEFSAEARVRIGESFGVVPFLDAGQVYDNRFPNLFRDPDRVLRYGAGLGLRYYTAIGPVRLDVAVPLNDRPVDDPFELYISLGQAF</sequence>
<dbReference type="GO" id="GO:0019867">
    <property type="term" value="C:outer membrane"/>
    <property type="evidence" value="ECO:0007669"/>
    <property type="project" value="InterPro"/>
</dbReference>
<feature type="domain" description="POTRA" evidence="6">
    <location>
        <begin position="218"/>
        <end position="286"/>
    </location>
</feature>
<name>A0A1G7UYT5_9PROT</name>
<organism evidence="7 8">
    <name type="scientific">Limimonas halophila</name>
    <dbReference type="NCBI Taxonomy" id="1082479"/>
    <lineage>
        <taxon>Bacteria</taxon>
        <taxon>Pseudomonadati</taxon>
        <taxon>Pseudomonadota</taxon>
        <taxon>Alphaproteobacteria</taxon>
        <taxon>Rhodospirillales</taxon>
        <taxon>Rhodovibrionaceae</taxon>
        <taxon>Limimonas</taxon>
    </lineage>
</organism>
<dbReference type="InterPro" id="IPR039910">
    <property type="entry name" value="D15-like"/>
</dbReference>
<dbReference type="OrthoDB" id="9769707at2"/>
<dbReference type="Pfam" id="PF07244">
    <property type="entry name" value="POTRA"/>
    <property type="match status" value="1"/>
</dbReference>
<evidence type="ECO:0000256" key="1">
    <source>
        <dbReference type="ARBA" id="ARBA00004370"/>
    </source>
</evidence>
<accession>A0A1G7UYT5</accession>
<keyword evidence="3" id="KW-0472">Membrane</keyword>
<dbReference type="PANTHER" id="PTHR12815:SF42">
    <property type="entry name" value="BACTERIAL SURFACE ANTIGEN (D15) DOMAIN-CONTAINING PROTEIN"/>
    <property type="match status" value="1"/>
</dbReference>
<reference evidence="7 8" key="1">
    <citation type="submission" date="2016-10" db="EMBL/GenBank/DDBJ databases">
        <authorList>
            <person name="de Groot N.N."/>
        </authorList>
    </citation>
    <scope>NUCLEOTIDE SEQUENCE [LARGE SCALE GENOMIC DNA]</scope>
    <source>
        <strain evidence="7 8">DSM 25584</strain>
    </source>
</reference>
<evidence type="ECO:0000256" key="2">
    <source>
        <dbReference type="ARBA" id="ARBA00022452"/>
    </source>
</evidence>
<dbReference type="AlphaFoldDB" id="A0A1G7UYT5"/>
<protein>
    <submittedName>
        <fullName evidence="7">Autotransporter secretion outer membrane protein TamA</fullName>
    </submittedName>
</protein>
<evidence type="ECO:0000313" key="8">
    <source>
        <dbReference type="Proteomes" id="UP000199415"/>
    </source>
</evidence>
<evidence type="ECO:0000313" key="7">
    <source>
        <dbReference type="EMBL" id="SDG52451.1"/>
    </source>
</evidence>
<proteinExistence type="predicted"/>
<keyword evidence="8" id="KW-1185">Reference proteome</keyword>
<feature type="chain" id="PRO_5011546094" evidence="4">
    <location>
        <begin position="26"/>
        <end position="610"/>
    </location>
</feature>
<dbReference type="STRING" id="1082479.SAMN05216241_11812"/>
<evidence type="ECO:0000259" key="5">
    <source>
        <dbReference type="Pfam" id="PF01103"/>
    </source>
</evidence>
<evidence type="ECO:0000256" key="4">
    <source>
        <dbReference type="SAM" id="SignalP"/>
    </source>
</evidence>
<feature type="signal peptide" evidence="4">
    <location>
        <begin position="1"/>
        <end position="25"/>
    </location>
</feature>
<dbReference type="Proteomes" id="UP000199415">
    <property type="component" value="Unassembled WGS sequence"/>
</dbReference>
<comment type="subcellular location">
    <subcellularLocation>
        <location evidence="1">Membrane</location>
    </subcellularLocation>
</comment>
<keyword evidence="2" id="KW-1134">Transmembrane beta strand</keyword>
<dbReference type="RefSeq" id="WP_090022324.1">
    <property type="nucleotide sequence ID" value="NZ_FNCE01000018.1"/>
</dbReference>
<dbReference type="Gene3D" id="2.40.160.50">
    <property type="entry name" value="membrane protein fhac: a member of the omp85/tpsb transporter family"/>
    <property type="match status" value="1"/>
</dbReference>
<keyword evidence="2" id="KW-0812">Transmembrane</keyword>